<keyword evidence="1" id="KW-0620">Polyamine biosynthesis</keyword>
<keyword evidence="3" id="KW-1185">Reference proteome</keyword>
<dbReference type="PANTHER" id="PTHR43317">
    <property type="entry name" value="THERMOSPERMINE SYNTHASE ACAULIS5"/>
    <property type="match status" value="1"/>
</dbReference>
<protein>
    <submittedName>
        <fullName evidence="2">Spermidine synthase</fullName>
    </submittedName>
</protein>
<proteinExistence type="predicted"/>
<reference evidence="2" key="1">
    <citation type="submission" date="2016-03" db="EMBL/GenBank/DDBJ databases">
        <title>Draft genome sequence of Paenibacillus antarcticus CECT 5836.</title>
        <authorList>
            <person name="Shin S.-K."/>
            <person name="Yi H."/>
        </authorList>
    </citation>
    <scope>NUCLEOTIDE SEQUENCE [LARGE SCALE GENOMIC DNA]</scope>
    <source>
        <strain evidence="2">CECT 5836</strain>
    </source>
</reference>
<sequence>MQLLFKEISDNHEITVYDTNELYGEKGNFRVLQFLNEAIQGAMDLDHPERVMFEYPRAIIHLMDFNDSSFKDVFLIGHGIGTIASYFSDKRFKVAELDKKVVELSKQYFGYSKDNVLIGDGRHIMENEEPDTYDFIILDAFTEKGTPSQLISKEFFQLTSDKLHSYGSVIMNLIGRSDNDNLINAIHSTLQESYNYTKTFSLPVEGVHDIQNVIIIGSHQPIHYEARYMAGFNEINLNEGHIIWDKI</sequence>
<evidence type="ECO:0000256" key="1">
    <source>
        <dbReference type="ARBA" id="ARBA00023115"/>
    </source>
</evidence>
<organism evidence="2 3">
    <name type="scientific">Paenibacillus antarcticus</name>
    <dbReference type="NCBI Taxonomy" id="253703"/>
    <lineage>
        <taxon>Bacteria</taxon>
        <taxon>Bacillati</taxon>
        <taxon>Bacillota</taxon>
        <taxon>Bacilli</taxon>
        <taxon>Bacillales</taxon>
        <taxon>Paenibacillaceae</taxon>
        <taxon>Paenibacillus</taxon>
    </lineage>
</organism>
<gene>
    <name evidence="2" type="ORF">PBAT_23705</name>
</gene>
<dbReference type="NCBIfam" id="NF037959">
    <property type="entry name" value="MFS_SpdSyn"/>
    <property type="match status" value="1"/>
</dbReference>
<dbReference type="PANTHER" id="PTHR43317:SF1">
    <property type="entry name" value="THERMOSPERMINE SYNTHASE ACAULIS5"/>
    <property type="match status" value="1"/>
</dbReference>
<evidence type="ECO:0000313" key="2">
    <source>
        <dbReference type="EMBL" id="OAB40313.1"/>
    </source>
</evidence>
<dbReference type="SUPFAM" id="SSF53335">
    <property type="entry name" value="S-adenosyl-L-methionine-dependent methyltransferases"/>
    <property type="match status" value="1"/>
</dbReference>
<accession>A0A162M924</accession>
<dbReference type="GO" id="GO:0006596">
    <property type="term" value="P:polyamine biosynthetic process"/>
    <property type="evidence" value="ECO:0007669"/>
    <property type="project" value="UniProtKB-KW"/>
</dbReference>
<dbReference type="InterPro" id="IPR029063">
    <property type="entry name" value="SAM-dependent_MTases_sf"/>
</dbReference>
<dbReference type="RefSeq" id="WP_068653118.1">
    <property type="nucleotide sequence ID" value="NZ_CP043611.1"/>
</dbReference>
<evidence type="ECO:0000313" key="3">
    <source>
        <dbReference type="Proteomes" id="UP000077355"/>
    </source>
</evidence>
<dbReference type="AlphaFoldDB" id="A0A162M924"/>
<name>A0A162M924_9BACL</name>
<dbReference type="Proteomes" id="UP000077355">
    <property type="component" value="Unassembled WGS sequence"/>
</dbReference>
<dbReference type="EMBL" id="LVJI01000054">
    <property type="protein sequence ID" value="OAB40313.1"/>
    <property type="molecule type" value="Genomic_DNA"/>
</dbReference>
<dbReference type="Gene3D" id="3.40.50.150">
    <property type="entry name" value="Vaccinia Virus protein VP39"/>
    <property type="match status" value="1"/>
</dbReference>
<comment type="caution">
    <text evidence="2">The sequence shown here is derived from an EMBL/GenBank/DDBJ whole genome shotgun (WGS) entry which is preliminary data.</text>
</comment>
<dbReference type="Pfam" id="PF01564">
    <property type="entry name" value="Spermine_synth"/>
    <property type="match status" value="1"/>
</dbReference>
<dbReference type="OrthoDB" id="9761985at2"/>